<feature type="binding site" evidence="16">
    <location>
        <begin position="25"/>
        <end position="32"/>
    </location>
    <ligand>
        <name>ATP</name>
        <dbReference type="ChEBI" id="CHEBI:30616"/>
    </ligand>
</feature>
<dbReference type="InterPro" id="IPR014016">
    <property type="entry name" value="UvrD-like_ATP-bd"/>
</dbReference>
<dbReference type="Gene3D" id="1.10.486.10">
    <property type="entry name" value="PCRA, domain 4"/>
    <property type="match status" value="1"/>
</dbReference>
<dbReference type="GO" id="GO:0000724">
    <property type="term" value="P:double-strand break repair via homologous recombination"/>
    <property type="evidence" value="ECO:0007669"/>
    <property type="project" value="UniProtKB-UniRule"/>
</dbReference>
<keyword evidence="20" id="KW-1185">Reference proteome</keyword>
<dbReference type="GO" id="GO:0005524">
    <property type="term" value="F:ATP binding"/>
    <property type="evidence" value="ECO:0007669"/>
    <property type="project" value="UniProtKB-UniRule"/>
</dbReference>
<dbReference type="Pfam" id="PF00580">
    <property type="entry name" value="UvrD-helicase"/>
    <property type="match status" value="1"/>
</dbReference>
<dbReference type="PANTHER" id="PTHR11070:SF23">
    <property type="entry name" value="RECBCD ENZYME SUBUNIT RECB"/>
    <property type="match status" value="1"/>
</dbReference>
<evidence type="ECO:0000256" key="14">
    <source>
        <dbReference type="ARBA" id="ARBA00048988"/>
    </source>
</evidence>
<comment type="cofactor">
    <cofactor evidence="15">
        <name>Mg(2+)</name>
        <dbReference type="ChEBI" id="CHEBI:18420"/>
    </cofactor>
    <text evidence="15">Binds 1 Mg(2+) ion per subunit.</text>
</comment>
<dbReference type="InterPro" id="IPR004586">
    <property type="entry name" value="RecB"/>
</dbReference>
<dbReference type="SUPFAM" id="SSF52540">
    <property type="entry name" value="P-loop containing nucleoside triphosphate hydrolases"/>
    <property type="match status" value="1"/>
</dbReference>
<dbReference type="Gene3D" id="3.40.50.300">
    <property type="entry name" value="P-loop containing nucleotide triphosphate hydrolases"/>
    <property type="match status" value="2"/>
</dbReference>
<feature type="region of interest" description="DNA-binding and helicase activity, interacts with RecC" evidence="15">
    <location>
        <begin position="1"/>
        <end position="919"/>
    </location>
</feature>
<evidence type="ECO:0000259" key="18">
    <source>
        <dbReference type="PROSITE" id="PS51217"/>
    </source>
</evidence>
<dbReference type="EMBL" id="JAJLJH010000012">
    <property type="protein sequence ID" value="MCK9689199.1"/>
    <property type="molecule type" value="Genomic_DNA"/>
</dbReference>
<dbReference type="SUPFAM" id="SSF52980">
    <property type="entry name" value="Restriction endonuclease-like"/>
    <property type="match status" value="1"/>
</dbReference>
<evidence type="ECO:0000259" key="17">
    <source>
        <dbReference type="PROSITE" id="PS51198"/>
    </source>
</evidence>
<dbReference type="InterPro" id="IPR038726">
    <property type="entry name" value="PDDEXK_AddAB-type"/>
</dbReference>
<evidence type="ECO:0000256" key="11">
    <source>
        <dbReference type="ARBA" id="ARBA00023204"/>
    </source>
</evidence>
<dbReference type="GO" id="GO:0043138">
    <property type="term" value="F:3'-5' DNA helicase activity"/>
    <property type="evidence" value="ECO:0007669"/>
    <property type="project" value="UniProtKB-UniRule"/>
</dbReference>
<comment type="miscellaneous">
    <text evidence="15">In the RecBCD complex, RecB has a slow 3'-5' helicase, an exonuclease activity and loads RecA onto ssDNA, RecD has a fast 5'-3' helicase activity, while RecC stimulates the ATPase and processivity of the RecB helicase and contributes to recognition of the Chi site.</text>
</comment>
<evidence type="ECO:0000313" key="19">
    <source>
        <dbReference type="EMBL" id="MCK9689199.1"/>
    </source>
</evidence>
<comment type="domain">
    <text evidence="15">The C-terminal domain has nuclease activity and interacts with RecD. It interacts with RecA, facilitating its loading onto ssDNA.</text>
</comment>
<evidence type="ECO:0000256" key="7">
    <source>
        <dbReference type="ARBA" id="ARBA00022839"/>
    </source>
</evidence>
<dbReference type="GO" id="GO:0000287">
    <property type="term" value="F:magnesium ion binding"/>
    <property type="evidence" value="ECO:0007669"/>
    <property type="project" value="UniProtKB-UniRule"/>
</dbReference>
<dbReference type="EC" id="5.6.2.4" evidence="15"/>
<keyword evidence="12 15" id="KW-0413">Isomerase</keyword>
<keyword evidence="10 15" id="KW-0238">DNA-binding</keyword>
<dbReference type="GO" id="GO:0003677">
    <property type="term" value="F:DNA binding"/>
    <property type="evidence" value="ECO:0007669"/>
    <property type="project" value="UniProtKB-UniRule"/>
</dbReference>
<keyword evidence="4 15" id="KW-0227">DNA damage</keyword>
<keyword evidence="5 15" id="KW-0378">Hydrolase</keyword>
<dbReference type="Pfam" id="PF13361">
    <property type="entry name" value="UvrD_C"/>
    <property type="match status" value="1"/>
</dbReference>
<reference evidence="19" key="1">
    <citation type="submission" date="2021-11" db="EMBL/GenBank/DDBJ databases">
        <title>BS-T2-15 a new species belonging to the Comamonadaceae family isolated from the soil of a French oak forest.</title>
        <authorList>
            <person name="Mieszkin S."/>
            <person name="Alain K."/>
        </authorList>
    </citation>
    <scope>NUCLEOTIDE SEQUENCE</scope>
    <source>
        <strain evidence="19">BS-T2-15</strain>
    </source>
</reference>
<accession>A0A9X1YMA2</accession>
<evidence type="ECO:0000256" key="16">
    <source>
        <dbReference type="PROSITE-ProRule" id="PRU00560"/>
    </source>
</evidence>
<feature type="active site" description="For nuclease activity" evidence="15">
    <location>
        <position position="1145"/>
    </location>
</feature>
<dbReference type="InterPro" id="IPR011604">
    <property type="entry name" value="PDDEXK-like_dom_sf"/>
</dbReference>
<comment type="catalytic activity">
    <reaction evidence="15">
        <text>Exonucleolytic cleavage (in the presence of ATP) in either 5'- to 3'- or 3'- to 5'-direction to yield 5'-phosphooligonucleotides.</text>
        <dbReference type="EC" id="3.1.11.5"/>
    </reaction>
</comment>
<dbReference type="PROSITE" id="PS51217">
    <property type="entry name" value="UVRD_HELICASE_CTER"/>
    <property type="match status" value="1"/>
</dbReference>
<evidence type="ECO:0000256" key="3">
    <source>
        <dbReference type="ARBA" id="ARBA00022741"/>
    </source>
</evidence>
<evidence type="ECO:0000256" key="10">
    <source>
        <dbReference type="ARBA" id="ARBA00023125"/>
    </source>
</evidence>
<dbReference type="AlphaFoldDB" id="A0A9X1YMA2"/>
<dbReference type="InterPro" id="IPR027417">
    <property type="entry name" value="P-loop_NTPase"/>
</dbReference>
<keyword evidence="2 15" id="KW-0479">Metal-binding</keyword>
<organism evidence="19 20">
    <name type="scientific">Scleromatobacter humisilvae</name>
    <dbReference type="NCBI Taxonomy" id="2897159"/>
    <lineage>
        <taxon>Bacteria</taxon>
        <taxon>Pseudomonadati</taxon>
        <taxon>Pseudomonadota</taxon>
        <taxon>Betaproteobacteria</taxon>
        <taxon>Burkholderiales</taxon>
        <taxon>Sphaerotilaceae</taxon>
        <taxon>Scleromatobacter</taxon>
    </lineage>
</organism>
<dbReference type="GO" id="GO:0009338">
    <property type="term" value="C:exodeoxyribonuclease V complex"/>
    <property type="evidence" value="ECO:0007669"/>
    <property type="project" value="TreeGrafter"/>
</dbReference>
<dbReference type="CDD" id="cd22352">
    <property type="entry name" value="RecB_C-like"/>
    <property type="match status" value="1"/>
</dbReference>
<evidence type="ECO:0000256" key="9">
    <source>
        <dbReference type="ARBA" id="ARBA00022842"/>
    </source>
</evidence>
<comment type="domain">
    <text evidence="15">The N-terminal DNA-binding domain is a ssDNA-dependent ATPase and has ATP-dependent 3'-5' helicase function. This domain interacts with RecC.</text>
</comment>
<dbReference type="GO" id="GO:0005829">
    <property type="term" value="C:cytosol"/>
    <property type="evidence" value="ECO:0007669"/>
    <property type="project" value="TreeGrafter"/>
</dbReference>
<feature type="binding site" evidence="15">
    <location>
        <position position="1132"/>
    </location>
    <ligand>
        <name>Mg(2+)</name>
        <dbReference type="ChEBI" id="CHEBI:18420"/>
    </ligand>
</feature>
<dbReference type="PANTHER" id="PTHR11070">
    <property type="entry name" value="UVRD / RECB / PCRA DNA HELICASE FAMILY MEMBER"/>
    <property type="match status" value="1"/>
</dbReference>
<dbReference type="InterPro" id="IPR014017">
    <property type="entry name" value="DNA_helicase_UvrD-like_C"/>
</dbReference>
<evidence type="ECO:0000256" key="8">
    <source>
        <dbReference type="ARBA" id="ARBA00022840"/>
    </source>
</evidence>
<evidence type="ECO:0000313" key="20">
    <source>
        <dbReference type="Proteomes" id="UP001139353"/>
    </source>
</evidence>
<evidence type="ECO:0000256" key="13">
    <source>
        <dbReference type="ARBA" id="ARBA00034617"/>
    </source>
</evidence>
<dbReference type="HAMAP" id="MF_01485">
    <property type="entry name" value="RecB"/>
    <property type="match status" value="1"/>
</dbReference>
<keyword evidence="1 15" id="KW-0540">Nuclease</keyword>
<name>A0A9X1YMA2_9BURK</name>
<keyword evidence="9 15" id="KW-0460">Magnesium</keyword>
<keyword evidence="3 15" id="KW-0547">Nucleotide-binding</keyword>
<evidence type="ECO:0000256" key="12">
    <source>
        <dbReference type="ARBA" id="ARBA00023235"/>
    </source>
</evidence>
<comment type="caution">
    <text evidence="19">The sequence shown here is derived from an EMBL/GenBank/DDBJ whole genome shotgun (WGS) entry which is preliminary data.</text>
</comment>
<proteinExistence type="inferred from homology"/>
<feature type="domain" description="UvrD-like helicase ATP-binding" evidence="17">
    <location>
        <begin position="4"/>
        <end position="474"/>
    </location>
</feature>
<comment type="catalytic activity">
    <reaction evidence="13 15">
        <text>Couples ATP hydrolysis with the unwinding of duplex DNA by translocating in the 3'-5' direction.</text>
        <dbReference type="EC" id="5.6.2.4"/>
    </reaction>
</comment>
<keyword evidence="6 15" id="KW-0347">Helicase</keyword>
<evidence type="ECO:0000256" key="1">
    <source>
        <dbReference type="ARBA" id="ARBA00022722"/>
    </source>
</evidence>
<dbReference type="GO" id="GO:0008854">
    <property type="term" value="F:exodeoxyribonuclease V activity"/>
    <property type="evidence" value="ECO:0007669"/>
    <property type="project" value="UniProtKB-EC"/>
</dbReference>
<dbReference type="EC" id="3.1.11.5" evidence="15"/>
<dbReference type="NCBIfam" id="TIGR00609">
    <property type="entry name" value="recB"/>
    <property type="match status" value="1"/>
</dbReference>
<keyword evidence="8 15" id="KW-0067">ATP-binding</keyword>
<keyword evidence="7 15" id="KW-0269">Exonuclease</keyword>
<dbReference type="Gene3D" id="1.10.3170.10">
    <property type="entry name" value="Recbcd, chain B, domain 2"/>
    <property type="match status" value="1"/>
</dbReference>
<feature type="domain" description="UvrD-like helicase C-terminal" evidence="18">
    <location>
        <begin position="503"/>
        <end position="771"/>
    </location>
</feature>
<sequence length="1249" mass="137776">MTATPDFQPLDVFDCPLEGIRQIEASAGTGKTWNICGLYLRLLLESRLEVQRILVVTFTNAATAELRERIRLRIVDTLAWLRAEQAGEAIAGGDDFVERLVRAARERHGLQTDDMLARLDLALATFDEASIFTIHGFCQRALADTPFTAQMPLAMELVRDDADWVAEAANDFWRRRVAADDLDAGLAGHLVASKDSPEGFAALLKRHLAKPLARAAWPDDLDAARAIPADDLAATHAVAFRLWHERRAEIDDLLQRSMGALSAVSYKEDSVRTALASWDDLLRRDDGLAALDVDAPKLELLGASRLAAATKKKQVTPQHEFFDVAQRLLDLRARATQALAYGRLALLKALLDEGTRAQREAKRRQRVIAFDDMLFNLHDRLTRGDSPWLPGELKKRFPAALIDEFQDTDPLQFAIFRTIYTTPTDDTLSPAPLFFVGDPKQAIYSFRNADLHTYIEAGTHAVVRYSLADNQRSSEALIHALNQLFAANPRAFMMDALAYQAVRFGQKPRQPLVDTSAPRAPLQVWTLPPADDGEPIFQRDATTAVVATTADEIARLLAAAQRGEVTLGHAPNERPLAAGDIAVLVRSNAQGTQIRQALTARAVGSVELSQASVFRSSDAEELDRVLTAILEPARERTLKAALSTELMGCDAAAIADLSGDESALLAAVQRFAGWRELWLQRGVGFMLRQWLAAEQVAARLLARPDGERRLTNLLHLIECLHEAGERHAAPDTLLRWLQSQRVWPDADDATQLRLESDQNLVQIVTIHKSKGLEYPIVFCPFLWSASRGGRGDGLTGLAYHDDDGQTVIDYGHAFRDEERQKEIRLRLKLEESAETLRLVYVALTRAVHRCVIVAGCYRTAGRYPSATGSTRSLLNWLVAGADLTPEQWFEHKNGAESIAAAWAALAQRSDGAIGVAPLPRGELVTLQTPRPAPDTLAALPAPRTLSGGWRIGSFSAIAHGAAHDRSGVDHDLRVVESPVAPAGDVAPAFRPSEDDPLHFPRGPAAGEAIHQAFESITFTDRETWPHAITQSLQLLRTMGVPDTPGAEGQRLRARMLQRMLEGTLDTPLPLGTPRPLRLSELPNTRRLVELEFHLPSHRLDANTLNDTLAAHGVPMPRLSFATLRGFLKGFIDLVFEHDGRWFILDWKSNHLGDTPAHYGQDAMAAAMRDQGYHLQALLYLVALDRYLRHRLAGYDPQRHLGGAAYLFVRGVRPDWRDAAGAPTGVFFQRPAAALIARLSALFDETEAAT</sequence>
<gene>
    <name evidence="15 19" type="primary">recB</name>
    <name evidence="19" type="ORF">LPC04_26075</name>
</gene>
<dbReference type="Gene3D" id="3.90.320.10">
    <property type="match status" value="1"/>
</dbReference>
<dbReference type="InterPro" id="IPR011335">
    <property type="entry name" value="Restrct_endonuc-II-like"/>
</dbReference>
<protein>
    <recommendedName>
        <fullName evidence="15">RecBCD enzyme subunit RecB</fullName>
        <ecNumber evidence="15">3.1.11.5</ecNumber>
        <ecNumber evidence="15">5.6.2.4</ecNumber>
    </recommendedName>
    <alternativeName>
        <fullName evidence="15">DNA 3'-5' helicase subunit RecB</fullName>
    </alternativeName>
    <alternativeName>
        <fullName evidence="15">Exonuclease V subunit RecB</fullName>
        <shortName evidence="15">ExoV subunit RecB</shortName>
    </alternativeName>
    <alternativeName>
        <fullName evidence="15">Helicase/nuclease RecBCD subunit RecB</fullName>
    </alternativeName>
</protein>
<dbReference type="PROSITE" id="PS51198">
    <property type="entry name" value="UVRD_HELICASE_ATP_BIND"/>
    <property type="match status" value="1"/>
</dbReference>
<keyword evidence="11 15" id="KW-0234">DNA repair</keyword>
<comment type="function">
    <text evidence="15">A helicase/nuclease that prepares dsDNA breaks (DSB) for recombinational DNA repair. Binds to DSBs and unwinds DNA via a highly rapid and processive ATP-dependent bidirectional helicase activity. Unwinds dsDNA until it encounters a Chi (crossover hotspot instigator) sequence from the 3' direction. Cuts ssDNA a few nucleotides 3' to the Chi site. The properties and activities of the enzyme are changed at Chi. The Chi-altered holoenzyme produces a long 3'-ssDNA overhang and facilitates RecA-binding to the ssDNA for homologous DNA recombination and repair. Holoenzyme degrades any linearized DNA that is unable to undergo homologous recombination. In the holoenzyme this subunit contributes ATPase, 3'-5' helicase, exonuclease activity and loads RecA onto ssDNA.</text>
</comment>
<evidence type="ECO:0000256" key="5">
    <source>
        <dbReference type="ARBA" id="ARBA00022801"/>
    </source>
</evidence>
<comment type="subunit">
    <text evidence="15">Heterotrimer of RecB, RecC and RecD. All subunits contribute to DNA-binding. Interacts with RecA.</text>
</comment>
<evidence type="ECO:0000256" key="15">
    <source>
        <dbReference type="HAMAP-Rule" id="MF_01485"/>
    </source>
</evidence>
<evidence type="ECO:0000256" key="6">
    <source>
        <dbReference type="ARBA" id="ARBA00022806"/>
    </source>
</evidence>
<comment type="similarity">
    <text evidence="15">Belongs to the helicase family. UvrD subfamily.</text>
</comment>
<evidence type="ECO:0000256" key="4">
    <source>
        <dbReference type="ARBA" id="ARBA00022763"/>
    </source>
</evidence>
<dbReference type="Proteomes" id="UP001139353">
    <property type="component" value="Unassembled WGS sequence"/>
</dbReference>
<dbReference type="Pfam" id="PF12705">
    <property type="entry name" value="PDDEXK_1"/>
    <property type="match status" value="1"/>
</dbReference>
<feature type="binding site" evidence="15">
    <location>
        <position position="1145"/>
    </location>
    <ligand>
        <name>Mg(2+)</name>
        <dbReference type="ChEBI" id="CHEBI:18420"/>
    </ligand>
</feature>
<dbReference type="RefSeq" id="WP_275685245.1">
    <property type="nucleotide sequence ID" value="NZ_JAJLJH010000012.1"/>
</dbReference>
<comment type="catalytic activity">
    <reaction evidence="14 15">
        <text>ATP + H2O = ADP + phosphate + H(+)</text>
        <dbReference type="Rhea" id="RHEA:13065"/>
        <dbReference type="ChEBI" id="CHEBI:15377"/>
        <dbReference type="ChEBI" id="CHEBI:15378"/>
        <dbReference type="ChEBI" id="CHEBI:30616"/>
        <dbReference type="ChEBI" id="CHEBI:43474"/>
        <dbReference type="ChEBI" id="CHEBI:456216"/>
        <dbReference type="EC" id="5.6.2.4"/>
    </reaction>
</comment>
<evidence type="ECO:0000256" key="2">
    <source>
        <dbReference type="ARBA" id="ARBA00022723"/>
    </source>
</evidence>
<dbReference type="InterPro" id="IPR000212">
    <property type="entry name" value="DNA_helicase_UvrD/REP"/>
</dbReference>
<feature type="binding site" evidence="15">
    <location>
        <position position="1010"/>
    </location>
    <ligand>
        <name>Mg(2+)</name>
        <dbReference type="ChEBI" id="CHEBI:18420"/>
    </ligand>
</feature>
<feature type="region of interest" description="Nuclease activity, interacts with RecD and RecA" evidence="15">
    <location>
        <begin position="948"/>
        <end position="1249"/>
    </location>
</feature>